<sequence length="89" mass="10452">MDNAVRKKAKEYIDRLPEDKVKEIIDFIEYLNEKNKKEMEKEDKEWLNAELTELPEYDWGTEGPPQGRPVKYIEGVGLIIEGGRPDDEK</sequence>
<dbReference type="InterPro" id="IPR018739">
    <property type="entry name" value="DUF2281"/>
</dbReference>
<protein>
    <recommendedName>
        <fullName evidence="1">DUF2281 domain-containing protein</fullName>
    </recommendedName>
</protein>
<reference evidence="2 3" key="1">
    <citation type="submission" date="2016-10" db="EMBL/GenBank/DDBJ databases">
        <authorList>
            <person name="de Groot N.N."/>
        </authorList>
    </citation>
    <scope>NUCLEOTIDE SEQUENCE [LARGE SCALE GENOMIC DNA]</scope>
    <source>
        <strain evidence="2 3">DSM 569</strain>
    </source>
</reference>
<dbReference type="RefSeq" id="WP_003871621.1">
    <property type="nucleotide sequence ID" value="NZ_FNBS01000022.1"/>
</dbReference>
<gene>
    <name evidence="2" type="ORF">SAMN04244560_01167</name>
</gene>
<feature type="domain" description="DUF2281" evidence="1">
    <location>
        <begin position="12"/>
        <end position="42"/>
    </location>
</feature>
<dbReference type="Pfam" id="PF10047">
    <property type="entry name" value="DUF2281"/>
    <property type="match status" value="1"/>
</dbReference>
<evidence type="ECO:0000313" key="2">
    <source>
        <dbReference type="EMBL" id="SDF75104.1"/>
    </source>
</evidence>
<proteinExistence type="predicted"/>
<evidence type="ECO:0000259" key="1">
    <source>
        <dbReference type="Pfam" id="PF10047"/>
    </source>
</evidence>
<dbReference type="AlphaFoldDB" id="A0A1G7NLZ1"/>
<dbReference type="EMBL" id="FNBS01000022">
    <property type="protein sequence ID" value="SDF75104.1"/>
    <property type="molecule type" value="Genomic_DNA"/>
</dbReference>
<dbReference type="Proteomes" id="UP000183404">
    <property type="component" value="Unassembled WGS sequence"/>
</dbReference>
<accession>A0A1G7NLZ1</accession>
<evidence type="ECO:0000313" key="3">
    <source>
        <dbReference type="Proteomes" id="UP000183404"/>
    </source>
</evidence>
<organism evidence="2 3">
    <name type="scientific">Thermoanaerobacter thermohydrosulfuricus</name>
    <name type="common">Clostridium thermohydrosulfuricum</name>
    <dbReference type="NCBI Taxonomy" id="1516"/>
    <lineage>
        <taxon>Bacteria</taxon>
        <taxon>Bacillati</taxon>
        <taxon>Bacillota</taxon>
        <taxon>Clostridia</taxon>
        <taxon>Thermoanaerobacterales</taxon>
        <taxon>Thermoanaerobacteraceae</taxon>
        <taxon>Thermoanaerobacter</taxon>
    </lineage>
</organism>
<name>A0A1G7NLZ1_THETY</name>